<evidence type="ECO:0000256" key="3">
    <source>
        <dbReference type="ARBA" id="ARBA00022833"/>
    </source>
</evidence>
<dbReference type="InterPro" id="IPR039058">
    <property type="entry name" value="Yippee_fam"/>
</dbReference>
<dbReference type="EMBL" id="ASPP01038380">
    <property type="protein sequence ID" value="ETO01406.1"/>
    <property type="molecule type" value="Genomic_DNA"/>
</dbReference>
<feature type="compositionally biased region" description="Acidic residues" evidence="4">
    <location>
        <begin position="36"/>
        <end position="55"/>
    </location>
</feature>
<keyword evidence="2" id="KW-0479">Metal-binding</keyword>
<evidence type="ECO:0000256" key="1">
    <source>
        <dbReference type="ARBA" id="ARBA00005613"/>
    </source>
</evidence>
<dbReference type="AlphaFoldDB" id="X6LJ93"/>
<feature type="region of interest" description="Disordered" evidence="4">
    <location>
        <begin position="208"/>
        <end position="252"/>
    </location>
</feature>
<evidence type="ECO:0000256" key="2">
    <source>
        <dbReference type="ARBA" id="ARBA00022723"/>
    </source>
</evidence>
<feature type="compositionally biased region" description="Low complexity" evidence="4">
    <location>
        <begin position="1"/>
        <end position="18"/>
    </location>
</feature>
<keyword evidence="3" id="KW-0862">Zinc</keyword>
<dbReference type="InterPro" id="IPR034751">
    <property type="entry name" value="Yippee"/>
</dbReference>
<feature type="region of interest" description="Disordered" evidence="4">
    <location>
        <begin position="1"/>
        <end position="70"/>
    </location>
</feature>
<feature type="non-terminal residue" evidence="6">
    <location>
        <position position="1"/>
    </location>
</feature>
<reference evidence="6 7" key="1">
    <citation type="journal article" date="2013" name="Curr. Biol.">
        <title>The Genome of the Foraminiferan Reticulomyxa filosa.</title>
        <authorList>
            <person name="Glockner G."/>
            <person name="Hulsmann N."/>
            <person name="Schleicher M."/>
            <person name="Noegel A.A."/>
            <person name="Eichinger L."/>
            <person name="Gallinger C."/>
            <person name="Pawlowski J."/>
            <person name="Sierra R."/>
            <person name="Euteneuer U."/>
            <person name="Pillet L."/>
            <person name="Moustafa A."/>
            <person name="Platzer M."/>
            <person name="Groth M."/>
            <person name="Szafranski K."/>
            <person name="Schliwa M."/>
        </authorList>
    </citation>
    <scope>NUCLEOTIDE SEQUENCE [LARGE SCALE GENOMIC DNA]</scope>
</reference>
<protein>
    <recommendedName>
        <fullName evidence="5">Yippee domain-containing protein</fullName>
    </recommendedName>
</protein>
<comment type="caution">
    <text evidence="6">The sequence shown here is derived from an EMBL/GenBank/DDBJ whole genome shotgun (WGS) entry which is preliminary data.</text>
</comment>
<keyword evidence="7" id="KW-1185">Reference proteome</keyword>
<dbReference type="PANTHER" id="PTHR13848">
    <property type="entry name" value="PROTEIN YIPPEE-LIKE CG15309-RELATED"/>
    <property type="match status" value="1"/>
</dbReference>
<dbReference type="OrthoDB" id="6407410at2759"/>
<dbReference type="Proteomes" id="UP000023152">
    <property type="component" value="Unassembled WGS sequence"/>
</dbReference>
<comment type="similarity">
    <text evidence="1">Belongs to the yippee family.</text>
</comment>
<sequence length="252" mass="28682">QQQQQQHNSNSNSNSNSNKGTNKESKRDNTLIAQMESDDEDDEEDEKHESEEEDVWSIRDSSSDEDEKKERCGRCGTHLTSSEYVVDRQFKGCTSTAYLIASCVNVEQLTTGVHQVCDVWCKFCGNNVGWSYIDAEDKEQKYIIGHSCFEMALVLQEHAFQYLLKKKNKQRQYGMMSGITPIINPCVDNASAPVVSTSARFHQRVASLSKSVDDEMSSGDFREEKEDDDDDDDEDENESENKEEEGRQGQEN</sequence>
<dbReference type="Pfam" id="PF03226">
    <property type="entry name" value="Yippee-Mis18"/>
    <property type="match status" value="1"/>
</dbReference>
<feature type="compositionally biased region" description="Acidic residues" evidence="4">
    <location>
        <begin position="225"/>
        <end position="243"/>
    </location>
</feature>
<organism evidence="6 7">
    <name type="scientific">Reticulomyxa filosa</name>
    <dbReference type="NCBI Taxonomy" id="46433"/>
    <lineage>
        <taxon>Eukaryota</taxon>
        <taxon>Sar</taxon>
        <taxon>Rhizaria</taxon>
        <taxon>Retaria</taxon>
        <taxon>Foraminifera</taxon>
        <taxon>Monothalamids</taxon>
        <taxon>Reticulomyxidae</taxon>
        <taxon>Reticulomyxa</taxon>
    </lineage>
</organism>
<accession>X6LJ93</accession>
<gene>
    <name evidence="6" type="ORF">RFI_36034</name>
</gene>
<feature type="domain" description="Yippee" evidence="5">
    <location>
        <begin position="68"/>
        <end position="158"/>
    </location>
</feature>
<name>X6LJ93_RETFI</name>
<evidence type="ECO:0000313" key="7">
    <source>
        <dbReference type="Proteomes" id="UP000023152"/>
    </source>
</evidence>
<dbReference type="PROSITE" id="PS51792">
    <property type="entry name" value="YIPPEE"/>
    <property type="match status" value="1"/>
</dbReference>
<evidence type="ECO:0000313" key="6">
    <source>
        <dbReference type="EMBL" id="ETO01406.1"/>
    </source>
</evidence>
<evidence type="ECO:0000259" key="5">
    <source>
        <dbReference type="PROSITE" id="PS51792"/>
    </source>
</evidence>
<evidence type="ECO:0000256" key="4">
    <source>
        <dbReference type="SAM" id="MobiDB-lite"/>
    </source>
</evidence>
<dbReference type="InterPro" id="IPR004910">
    <property type="entry name" value="Yippee/Mis18/Cereblon"/>
</dbReference>
<proteinExistence type="inferred from homology"/>